<gene>
    <name evidence="2" type="ORF">Desgi_1083</name>
</gene>
<dbReference type="eggNOG" id="COG0841">
    <property type="taxonomic scope" value="Bacteria"/>
</dbReference>
<name>R4KLU3_9FIRM</name>
<dbReference type="SUPFAM" id="SSF82693">
    <property type="entry name" value="Multidrug efflux transporter AcrB pore domain, PN1, PN2, PC1 and PC2 subdomains"/>
    <property type="match status" value="3"/>
</dbReference>
<proteinExistence type="predicted"/>
<evidence type="ECO:0000256" key="1">
    <source>
        <dbReference type="SAM" id="Phobius"/>
    </source>
</evidence>
<sequence length="1032" mass="111237">MRLSEFSLRHRYTVFALILAIIFFGVNAKGSMNVELFPDTAPPLVNVVTSYPGVGAEDVASEVSETLEDEFATLDGVRAVKSTSQDALSLVKVEFNYGVDVNLAAVDVQNAVSRVGRDLPVGALEPRVLKFSTSDRPVITYAISGRGLDLTAVRDLVENEIKDKLQLVEGVAAVDIFGGYENQVNVLLDRHRMDALGLSPAQVAEALRKQNITGPGGSIVQEDKEIIIRVVESYSHPRQVEQTIVADRNGGVVRIKDVARVESATSRPTAAYSKDSTDAIALFILKKSGTNTVEVVDNVTKAVAGLRNAYPMLEFTVADDDSDFTRQVVSGMTGSIMYALVFTALIILLFIASIRESLVVNISMPMTFLCTLALMRAFDLELNMVTLSALILSVGVVVDNSIVVVENISRHREEFGKDYMQAALDGAGEITLPVLAGSATTVVVLLPLLFIEGFVGRVFAPLASTLILAILASLFISLAIIPLFTVLLPAKLLHRGDRAVAAAAGPFNRMMELLKGIYLRLLDTALSQRAATLLLALFLLVMGARLMAGLGMEVLPRMDAGTFFIDLRTPPGYSLAQTRQVVERVEKILDGQTEVVSYSTKIGYEGGARYLGESGAMSVNSAYITAQLTSRKARQQTIIDILEEIRQQIRQVPGIETFVVKESGSTAVATTSAPIDVRISGRDPAVLERLAGEVAGKIANVQGVVNIYNSWSMNSPELHVEVDEERAGALGLDAEAVTRQLFGSLEGINATELEVPQRDNVKIQVRYDDKYAGTEGDLEDVLLNGGPGISVPLRQVARVESLLGPDLVTRENGERTIDVLGYVMTRPLSQVTADIQKELKTINLPDGYQIALVGERSDLLDSKSDLQRALLVAVLGVYLVLVMQFRSFLHPLTIMSAIPLVLTGVALALILAGKPVSMPVLLGLILLAGTVVNNSILLVDHINAARLRGADRRAALLEAVATRYRPIMMTALSDVAGMLPLALELSVGSERFSPLATAVVGGILSATLLTMVVIPVIYSVLDDLARKVVYHE</sequence>
<feature type="transmembrane region" description="Helical" evidence="1">
    <location>
        <begin position="463"/>
        <end position="488"/>
    </location>
</feature>
<dbReference type="Gene3D" id="3.30.70.1440">
    <property type="entry name" value="Multidrug efflux transporter AcrB pore domain"/>
    <property type="match status" value="1"/>
</dbReference>
<accession>R4KLU3</accession>
<evidence type="ECO:0000313" key="3">
    <source>
        <dbReference type="Proteomes" id="UP000013520"/>
    </source>
</evidence>
<keyword evidence="3" id="KW-1185">Reference proteome</keyword>
<feature type="transmembrane region" description="Helical" evidence="1">
    <location>
        <begin position="918"/>
        <end position="943"/>
    </location>
</feature>
<dbReference type="Gene3D" id="1.20.1640.10">
    <property type="entry name" value="Multidrug efflux transporter AcrB transmembrane domain"/>
    <property type="match status" value="2"/>
</dbReference>
<dbReference type="EMBL" id="CP003273">
    <property type="protein sequence ID" value="AGL00611.1"/>
    <property type="molecule type" value="Genomic_DNA"/>
</dbReference>
<dbReference type="HOGENOM" id="CLU_002755_1_2_9"/>
<dbReference type="PRINTS" id="PR00702">
    <property type="entry name" value="ACRIFLAVINRP"/>
</dbReference>
<dbReference type="Pfam" id="PF00873">
    <property type="entry name" value="ACR_tran"/>
    <property type="match status" value="1"/>
</dbReference>
<dbReference type="STRING" id="767817.Desgi_1083"/>
<dbReference type="Proteomes" id="UP000013520">
    <property type="component" value="Chromosome"/>
</dbReference>
<dbReference type="KEGG" id="dgi:Desgi_1083"/>
<feature type="transmembrane region" description="Helical" evidence="1">
    <location>
        <begin position="384"/>
        <end position="409"/>
    </location>
</feature>
<protein>
    <submittedName>
        <fullName evidence="2">Cation/multidrug efflux pump</fullName>
    </submittedName>
</protein>
<dbReference type="OrthoDB" id="9757876at2"/>
<dbReference type="InterPro" id="IPR001036">
    <property type="entry name" value="Acrflvin-R"/>
</dbReference>
<dbReference type="GO" id="GO:0042910">
    <property type="term" value="F:xenobiotic transmembrane transporter activity"/>
    <property type="evidence" value="ECO:0007669"/>
    <property type="project" value="TreeGrafter"/>
</dbReference>
<reference evidence="2 3" key="1">
    <citation type="submission" date="2012-01" db="EMBL/GenBank/DDBJ databases">
        <title>Complete sequence of Desulfotomaculum gibsoniae DSM 7213.</title>
        <authorList>
            <consortium name="US DOE Joint Genome Institute"/>
            <person name="Lucas S."/>
            <person name="Han J."/>
            <person name="Lapidus A."/>
            <person name="Cheng J.-F."/>
            <person name="Goodwin L."/>
            <person name="Pitluck S."/>
            <person name="Peters L."/>
            <person name="Ovchinnikova G."/>
            <person name="Teshima H."/>
            <person name="Detter J.C."/>
            <person name="Han C."/>
            <person name="Tapia R."/>
            <person name="Land M."/>
            <person name="Hauser L."/>
            <person name="Kyrpides N."/>
            <person name="Ivanova N."/>
            <person name="Pagani I."/>
            <person name="Parshina S."/>
            <person name="Plugge C."/>
            <person name="Muyzer G."/>
            <person name="Kuever J."/>
            <person name="Ivanova A."/>
            <person name="Nazina T."/>
            <person name="Klenk H.-P."/>
            <person name="Brambilla E."/>
            <person name="Spring S."/>
            <person name="Stams A.F."/>
            <person name="Woyke T."/>
        </authorList>
    </citation>
    <scope>NUCLEOTIDE SEQUENCE [LARGE SCALE GENOMIC DNA]</scope>
    <source>
        <strain evidence="2 3">DSM 7213</strain>
    </source>
</reference>
<keyword evidence="1" id="KW-0472">Membrane</keyword>
<feature type="transmembrane region" description="Helical" evidence="1">
    <location>
        <begin position="358"/>
        <end position="378"/>
    </location>
</feature>
<dbReference type="Gene3D" id="3.30.70.1430">
    <property type="entry name" value="Multidrug efflux transporter AcrB pore domain"/>
    <property type="match status" value="2"/>
</dbReference>
<dbReference type="SUPFAM" id="SSF82714">
    <property type="entry name" value="Multidrug efflux transporter AcrB TolC docking domain, DN and DC subdomains"/>
    <property type="match status" value="2"/>
</dbReference>
<dbReference type="PANTHER" id="PTHR32063">
    <property type="match status" value="1"/>
</dbReference>
<dbReference type="SUPFAM" id="SSF82866">
    <property type="entry name" value="Multidrug efflux transporter AcrB transmembrane domain"/>
    <property type="match status" value="2"/>
</dbReference>
<feature type="transmembrane region" description="Helical" evidence="1">
    <location>
        <begin position="430"/>
        <end position="451"/>
    </location>
</feature>
<dbReference type="PANTHER" id="PTHR32063:SF0">
    <property type="entry name" value="SWARMING MOTILITY PROTEIN SWRC"/>
    <property type="match status" value="1"/>
</dbReference>
<feature type="transmembrane region" description="Helical" evidence="1">
    <location>
        <begin position="328"/>
        <end position="351"/>
    </location>
</feature>
<dbReference type="RefSeq" id="WP_006521275.1">
    <property type="nucleotide sequence ID" value="NC_021184.1"/>
</dbReference>
<dbReference type="GO" id="GO:0005886">
    <property type="term" value="C:plasma membrane"/>
    <property type="evidence" value="ECO:0007669"/>
    <property type="project" value="TreeGrafter"/>
</dbReference>
<keyword evidence="1" id="KW-1133">Transmembrane helix</keyword>
<feature type="transmembrane region" description="Helical" evidence="1">
    <location>
        <begin position="530"/>
        <end position="548"/>
    </location>
</feature>
<dbReference type="InterPro" id="IPR027463">
    <property type="entry name" value="AcrB_DN_DC_subdom"/>
</dbReference>
<keyword evidence="1" id="KW-0812">Transmembrane</keyword>
<dbReference type="Gene3D" id="3.30.2090.10">
    <property type="entry name" value="Multidrug efflux transporter AcrB TolC docking domain, DN and DC subdomains"/>
    <property type="match status" value="2"/>
</dbReference>
<dbReference type="Gene3D" id="3.30.70.1320">
    <property type="entry name" value="Multidrug efflux transporter AcrB pore domain like"/>
    <property type="match status" value="1"/>
</dbReference>
<evidence type="ECO:0000313" key="2">
    <source>
        <dbReference type="EMBL" id="AGL00611.1"/>
    </source>
</evidence>
<feature type="transmembrane region" description="Helical" evidence="1">
    <location>
        <begin position="892"/>
        <end position="912"/>
    </location>
</feature>
<feature type="transmembrane region" description="Helical" evidence="1">
    <location>
        <begin position="995"/>
        <end position="1021"/>
    </location>
</feature>
<dbReference type="AlphaFoldDB" id="R4KLU3"/>
<organism evidence="2 3">
    <name type="scientific">Desulfoscipio gibsoniae DSM 7213</name>
    <dbReference type="NCBI Taxonomy" id="767817"/>
    <lineage>
        <taxon>Bacteria</taxon>
        <taxon>Bacillati</taxon>
        <taxon>Bacillota</taxon>
        <taxon>Clostridia</taxon>
        <taxon>Eubacteriales</taxon>
        <taxon>Desulfallaceae</taxon>
        <taxon>Desulfoscipio</taxon>
    </lineage>
</organism>